<dbReference type="InterPro" id="IPR013196">
    <property type="entry name" value="HTH_11"/>
</dbReference>
<comment type="caution">
    <text evidence="4">The sequence shown here is derived from an EMBL/GenBank/DDBJ whole genome shotgun (WGS) entry which is preliminary data.</text>
</comment>
<evidence type="ECO:0000259" key="3">
    <source>
        <dbReference type="Pfam" id="PF08279"/>
    </source>
</evidence>
<dbReference type="SUPFAM" id="SSF75500">
    <property type="entry name" value="Putative transcriptional regulator TM1602, C-terminal domain"/>
    <property type="match status" value="1"/>
</dbReference>
<dbReference type="InterPro" id="IPR026043">
    <property type="entry name" value="NadR"/>
</dbReference>
<dbReference type="RefSeq" id="WP_057940719.1">
    <property type="nucleotide sequence ID" value="NZ_ACJX03000001.1"/>
</dbReference>
<dbReference type="Gene3D" id="1.10.10.10">
    <property type="entry name" value="Winged helix-like DNA-binding domain superfamily/Winged helix DNA-binding domain"/>
    <property type="match status" value="1"/>
</dbReference>
<feature type="domain" description="Helix-turn-helix type 11" evidence="3">
    <location>
        <begin position="6"/>
        <end position="58"/>
    </location>
</feature>
<dbReference type="AlphaFoldDB" id="A0A0T5XB26"/>
<dbReference type="SUPFAM" id="SSF46785">
    <property type="entry name" value="Winged helix' DNA-binding domain"/>
    <property type="match status" value="1"/>
</dbReference>
<accession>A0A0T5XB26</accession>
<dbReference type="Pfam" id="PF02829">
    <property type="entry name" value="3H"/>
    <property type="match status" value="1"/>
</dbReference>
<evidence type="ECO:0000259" key="2">
    <source>
        <dbReference type="Pfam" id="PF02829"/>
    </source>
</evidence>
<feature type="binding site" evidence="1">
    <location>
        <position position="143"/>
    </location>
    <ligand>
        <name>Ni(2+)</name>
        <dbReference type="ChEBI" id="CHEBI:49786"/>
    </ligand>
</feature>
<dbReference type="PANTHER" id="PTHR40068:SF1">
    <property type="entry name" value="TRANSCRIPTION REPRESSOR NIAR-RELATED"/>
    <property type="match status" value="1"/>
</dbReference>
<dbReference type="InterPro" id="IPR035922">
    <property type="entry name" value="3H_dom_sf"/>
</dbReference>
<evidence type="ECO:0000256" key="1">
    <source>
        <dbReference type="PIRSR" id="PIRSR037847-1"/>
    </source>
</evidence>
<evidence type="ECO:0000313" key="5">
    <source>
        <dbReference type="Proteomes" id="UP000005273"/>
    </source>
</evidence>
<dbReference type="OrthoDB" id="9792661at2"/>
<dbReference type="EMBL" id="ACJX03000001">
    <property type="protein sequence ID" value="KRT35396.1"/>
    <property type="molecule type" value="Genomic_DNA"/>
</dbReference>
<keyword evidence="1" id="KW-0533">Nickel</keyword>
<dbReference type="InterPro" id="IPR036388">
    <property type="entry name" value="WH-like_DNA-bd_sf"/>
</dbReference>
<dbReference type="eggNOG" id="COG1827">
    <property type="taxonomic scope" value="Bacteria"/>
</dbReference>
<feature type="binding site" evidence="1">
    <location>
        <position position="141"/>
    </location>
    <ligand>
        <name>Ni(2+)</name>
        <dbReference type="ChEBI" id="CHEBI:49786"/>
    </ligand>
</feature>
<sequence>MNRAERLEKIEEIMKNASSPVSGSYLADLFGVSRQAIVQDIAILRTQGLEIISTPSGYYLDRIKKLRRIIAVRHSKEEIFDELLAIVEAGGRVLDVMVDHPLYGEIRGSIGVASRNEVTRFVNMLESSGQEPLLSLARGFHLHTVEADDEETMKRVEEALKKLGFLFLG</sequence>
<keyword evidence="5" id="KW-1185">Reference proteome</keyword>
<dbReference type="PIRSF" id="PIRSF037847">
    <property type="entry name" value="NiaR"/>
    <property type="match status" value="1"/>
</dbReference>
<dbReference type="InterPro" id="IPR004173">
    <property type="entry name" value="3H_domain"/>
</dbReference>
<protein>
    <submittedName>
        <fullName evidence="4">3H domain protein</fullName>
    </submittedName>
</protein>
<proteinExistence type="predicted"/>
<evidence type="ECO:0000313" key="4">
    <source>
        <dbReference type="EMBL" id="KRT35396.1"/>
    </source>
</evidence>
<dbReference type="Gene3D" id="3.30.1340.20">
    <property type="entry name" value="3H domain"/>
    <property type="match status" value="1"/>
</dbReference>
<feature type="binding site" evidence="1">
    <location>
        <position position="74"/>
    </location>
    <ligand>
        <name>Ni(2+)</name>
        <dbReference type="ChEBI" id="CHEBI:49786"/>
    </ligand>
</feature>
<dbReference type="Pfam" id="PF08279">
    <property type="entry name" value="HTH_11"/>
    <property type="match status" value="1"/>
</dbReference>
<dbReference type="STRING" id="592015.HMPREF1705_02622"/>
<dbReference type="GO" id="GO:0046872">
    <property type="term" value="F:metal ion binding"/>
    <property type="evidence" value="ECO:0007669"/>
    <property type="project" value="UniProtKB-KW"/>
</dbReference>
<organism evidence="4 5">
    <name type="scientific">Acetomicrobium hydrogeniformans ATCC BAA-1850</name>
    <dbReference type="NCBI Taxonomy" id="592015"/>
    <lineage>
        <taxon>Bacteria</taxon>
        <taxon>Thermotogati</taxon>
        <taxon>Synergistota</taxon>
        <taxon>Synergistia</taxon>
        <taxon>Synergistales</taxon>
        <taxon>Acetomicrobiaceae</taxon>
        <taxon>Acetomicrobium</taxon>
    </lineage>
</organism>
<name>A0A0T5XB26_9BACT</name>
<dbReference type="Proteomes" id="UP000005273">
    <property type="component" value="Unassembled WGS sequence"/>
</dbReference>
<dbReference type="InterPro" id="IPR036390">
    <property type="entry name" value="WH_DNA-bd_sf"/>
</dbReference>
<reference evidence="5" key="1">
    <citation type="submission" date="2012-09" db="EMBL/GenBank/DDBJ databases">
        <authorList>
            <person name="Weinstock G."/>
            <person name="Sodergren E."/>
            <person name="Clifton S."/>
            <person name="Fulton L."/>
            <person name="Fulton B."/>
            <person name="Courtney L."/>
            <person name="Fronick C."/>
            <person name="Harrison M."/>
            <person name="Strong C."/>
            <person name="Farmer C."/>
            <person name="Delehaunty K."/>
            <person name="Markovic C."/>
            <person name="Hall O."/>
            <person name="Minx P."/>
            <person name="Tomlinson C."/>
            <person name="Mitreva M."/>
            <person name="Nelson J."/>
            <person name="Hou S."/>
            <person name="Wollam A."/>
            <person name="Pepin K.H."/>
            <person name="Johnson M."/>
            <person name="Bhonagiri V."/>
            <person name="Nash W.E."/>
            <person name="Suruliraj S."/>
            <person name="Warren W."/>
            <person name="Chinwalla A."/>
            <person name="Mardis E.R."/>
            <person name="Wilson R.K."/>
        </authorList>
    </citation>
    <scope>NUCLEOTIDE SEQUENCE [LARGE SCALE GENOMIC DNA]</scope>
    <source>
        <strain evidence="5">OS1</strain>
    </source>
</reference>
<gene>
    <name evidence="4" type="ORF">HMPREF1705_02622</name>
</gene>
<dbReference type="PANTHER" id="PTHR40068">
    <property type="entry name" value="TRANSCRIPTION REPRESSOR NIAR-RELATED"/>
    <property type="match status" value="1"/>
</dbReference>
<feature type="domain" description="3H" evidence="2">
    <location>
        <begin position="70"/>
        <end position="166"/>
    </location>
</feature>
<feature type="binding site" evidence="1">
    <location>
        <position position="82"/>
    </location>
    <ligand>
        <name>Ni(2+)</name>
        <dbReference type="ChEBI" id="CHEBI:49786"/>
    </ligand>
</feature>
<keyword evidence="1" id="KW-0479">Metal-binding</keyword>